<dbReference type="InterPro" id="IPR013783">
    <property type="entry name" value="Ig-like_fold"/>
</dbReference>
<dbReference type="SMART" id="SM00060">
    <property type="entry name" value="FN3"/>
    <property type="match status" value="1"/>
</dbReference>
<sequence length="159" mass="17387">MPNTHTSTTYMVVVQVPPDPPTVLIANTSWSMLTVSWVSGNTGGAALRSWSLWWREAEGGGAWHTKHLPPHTIKYAINNLNCGTQYQVYVTATTHIGVSEASSLLTARTSGSSPLPPPVREVASGNSSGVWVWLGRWTDGGCSITHFTLQLKRPHQNHW</sequence>
<dbReference type="InterPro" id="IPR003961">
    <property type="entry name" value="FN3_dom"/>
</dbReference>
<dbReference type="CDD" id="cd00063">
    <property type="entry name" value="FN3"/>
    <property type="match status" value="1"/>
</dbReference>
<dbReference type="Pfam" id="PF00041">
    <property type="entry name" value="fn3"/>
    <property type="match status" value="1"/>
</dbReference>
<comment type="caution">
    <text evidence="2">The sequence shown here is derived from an EMBL/GenBank/DDBJ whole genome shotgun (WGS) entry which is preliminary data.</text>
</comment>
<dbReference type="InterPro" id="IPR036116">
    <property type="entry name" value="FN3_sf"/>
</dbReference>
<proteinExistence type="predicted"/>
<feature type="domain" description="Fibronectin type-III" evidence="1">
    <location>
        <begin position="17"/>
        <end position="112"/>
    </location>
</feature>
<dbReference type="EMBL" id="CAXKWB010047172">
    <property type="protein sequence ID" value="CAL4164965.1"/>
    <property type="molecule type" value="Genomic_DNA"/>
</dbReference>
<accession>A0AAV2S4V5</accession>
<gene>
    <name evidence="2" type="ORF">MNOR_LOCUS33200</name>
</gene>
<name>A0AAV2S4V5_MEGNR</name>
<dbReference type="Gene3D" id="2.60.40.10">
    <property type="entry name" value="Immunoglobulins"/>
    <property type="match status" value="1"/>
</dbReference>
<dbReference type="PROSITE" id="PS50853">
    <property type="entry name" value="FN3"/>
    <property type="match status" value="1"/>
</dbReference>
<feature type="non-terminal residue" evidence="2">
    <location>
        <position position="159"/>
    </location>
</feature>
<protein>
    <recommendedName>
        <fullName evidence="1">Fibronectin type-III domain-containing protein</fullName>
    </recommendedName>
</protein>
<keyword evidence="3" id="KW-1185">Reference proteome</keyword>
<dbReference type="AlphaFoldDB" id="A0AAV2S4V5"/>
<organism evidence="2 3">
    <name type="scientific">Meganyctiphanes norvegica</name>
    <name type="common">Northern krill</name>
    <name type="synonym">Thysanopoda norvegica</name>
    <dbReference type="NCBI Taxonomy" id="48144"/>
    <lineage>
        <taxon>Eukaryota</taxon>
        <taxon>Metazoa</taxon>
        <taxon>Ecdysozoa</taxon>
        <taxon>Arthropoda</taxon>
        <taxon>Crustacea</taxon>
        <taxon>Multicrustacea</taxon>
        <taxon>Malacostraca</taxon>
        <taxon>Eumalacostraca</taxon>
        <taxon>Eucarida</taxon>
        <taxon>Euphausiacea</taxon>
        <taxon>Euphausiidae</taxon>
        <taxon>Meganyctiphanes</taxon>
    </lineage>
</organism>
<reference evidence="2 3" key="1">
    <citation type="submission" date="2024-05" db="EMBL/GenBank/DDBJ databases">
        <authorList>
            <person name="Wallberg A."/>
        </authorList>
    </citation>
    <scope>NUCLEOTIDE SEQUENCE [LARGE SCALE GENOMIC DNA]</scope>
</reference>
<dbReference type="SUPFAM" id="SSF49265">
    <property type="entry name" value="Fibronectin type III"/>
    <property type="match status" value="1"/>
</dbReference>
<evidence type="ECO:0000313" key="3">
    <source>
        <dbReference type="Proteomes" id="UP001497623"/>
    </source>
</evidence>
<evidence type="ECO:0000313" key="2">
    <source>
        <dbReference type="EMBL" id="CAL4164965.1"/>
    </source>
</evidence>
<dbReference type="Proteomes" id="UP001497623">
    <property type="component" value="Unassembled WGS sequence"/>
</dbReference>
<evidence type="ECO:0000259" key="1">
    <source>
        <dbReference type="PROSITE" id="PS50853"/>
    </source>
</evidence>